<keyword evidence="10" id="KW-0132">Cell division</keyword>
<dbReference type="GO" id="GO:0051983">
    <property type="term" value="P:regulation of chromosome segregation"/>
    <property type="evidence" value="ECO:0007669"/>
    <property type="project" value="TreeGrafter"/>
</dbReference>
<feature type="compositionally biased region" description="Basic residues" evidence="7">
    <location>
        <begin position="656"/>
        <end position="665"/>
    </location>
</feature>
<feature type="compositionally biased region" description="Basic and acidic residues" evidence="7">
    <location>
        <begin position="1131"/>
        <end position="1146"/>
    </location>
</feature>
<dbReference type="STRING" id="38654.A0A1U7SDW7"/>
<keyword evidence="3" id="KW-0597">Phosphoprotein</keyword>
<dbReference type="GO" id="GO:0051301">
    <property type="term" value="P:cell division"/>
    <property type="evidence" value="ECO:0007669"/>
    <property type="project" value="UniProtKB-KW"/>
</dbReference>
<sequence length="1152" mass="128252">MTMRRSFSQMLNAVWEDKENISELNEEDGEACSMAVSNQEKIGTVDASKATKLSEMQNVSTKSQKKFVQKASMISDTYVLRESDQRSNNNSYQLIGNLSDSLKGNQSVEPTIPCMTLSKWDSPSKSRPTSVGNANYLTLTEVNTISEPSEKRTQKPVDFATVTVADFNITPESFTKQSTGQAKSSLKFRRRSTIGVRGSPENNTLIRYLAEQKRNRQEDHLKQQGSPFDRQHVGSLKDRIHTFQSAFQSVQEDEGKDCLSGLVQEERESQTVCYSQNKSPFVKRNEWAQLNGELTSECKKIAYKESLKQDLCNGDKTFLGIQRCSIVSPPLEASVTETTATISTETAYAPPNITESACLSLKAIPSGNILKIVQEDFSSGGSSENFRSNTTLQLRGKRVKFAEELSLQIFDKTMSPVTPLQKGNISTIEQSQSGSSLRSVLKKTPIKHLMESVKENLSSCTGEKGTTSPLASSPSTSCEALQTDQTELDSSEKPAKRKKVTFGRDLSPEIFDETLPANTPLRRGAMPASQLGSQSGSPPRAVGAIKEPLSQPNFDDSDDEYVKPPQELMKNFSMTDTSLYTKDVEETDTKISCKRPTRSCTKGKYNNISEETDFSIFTGKRTKKTKDTKNPRNCKGQGSNTSASRKTLKVKDPGSGKRRRRRKVQKSLYGEREIASKKPLLSPIPEILEVISSSSSSPKTPQANAVLFSDDPENSCDHIESVNEAMKRRKMVGRRRRKNVSITNKCPDSKELVEASSSSDTETQSLDCNLFSVSSNRTEMDSVSENTEAENKLGSPFMLLDQKESTICEGNRISEEGNKSTCEWCESSVTRRHVLPVVKKSYSPLKLPNTNIQEGKHISLFGKPDNTQQEEDTVCAEPKKEQDGLLGNKCVLESENPSNNSETLALSVPVNIQDMDVKKDIKKMECLTEDSGRQSDINNVNFKRFPKRGKRSTVYLPGVANLDFETTGNNLSGSSSNMQEVLSTSHVESNSETFSDLHNAIEESFRRISETCDENRSVRRSMRLHKDAEHEGLAWIHIPNKLDKTSSLSVSACKTRRASSVSMLKESENVHQSQENWNQYSAPGKENHEYVPLAGGAHKMRRRRSMCVSTLLETRKVSQTQKKRRASLVSRNDKSHQKNSEGEKAVENQTTT</sequence>
<feature type="compositionally biased region" description="Polar residues" evidence="7">
    <location>
        <begin position="636"/>
        <end position="645"/>
    </location>
</feature>
<reference evidence="10" key="1">
    <citation type="submission" date="2025-08" db="UniProtKB">
        <authorList>
            <consortium name="RefSeq"/>
        </authorList>
    </citation>
    <scope>IDENTIFICATION</scope>
</reference>
<proteinExistence type="predicted"/>
<dbReference type="InParanoid" id="A0A1U7SDW7"/>
<dbReference type="OrthoDB" id="9947694at2759"/>
<dbReference type="eggNOG" id="ENOG502S079">
    <property type="taxonomic scope" value="Eukaryota"/>
</dbReference>
<keyword evidence="2" id="KW-1017">Isopeptide bond</keyword>
<dbReference type="PANTHER" id="PTHR21603:SF16">
    <property type="entry name" value="CELL DIVISION CYCLE-ASSOCIATED PROTEIN 2"/>
    <property type="match status" value="1"/>
</dbReference>
<protein>
    <submittedName>
        <fullName evidence="10">Cell division cycle-associated protein 2 isoform X1</fullName>
    </submittedName>
</protein>
<dbReference type="CTD" id="157313"/>
<evidence type="ECO:0000256" key="3">
    <source>
        <dbReference type="ARBA" id="ARBA00022553"/>
    </source>
</evidence>
<comment type="subcellular location">
    <subcellularLocation>
        <location evidence="1">Nucleus</location>
    </subcellularLocation>
</comment>
<evidence type="ECO:0000256" key="1">
    <source>
        <dbReference type="ARBA" id="ARBA00004123"/>
    </source>
</evidence>
<feature type="compositionally biased region" description="Polar residues" evidence="7">
    <location>
        <begin position="455"/>
        <end position="465"/>
    </location>
</feature>
<dbReference type="KEGG" id="asn:102385211"/>
<evidence type="ECO:0000256" key="4">
    <source>
        <dbReference type="ARBA" id="ARBA00022843"/>
    </source>
</evidence>
<keyword evidence="5" id="KW-0539">Nucleus</keyword>
<feature type="region of interest" description="Disordered" evidence="7">
    <location>
        <begin position="455"/>
        <end position="560"/>
    </location>
</feature>
<gene>
    <name evidence="10" type="primary">CDCA2</name>
</gene>
<dbReference type="Pfam" id="PF15276">
    <property type="entry name" value="PP1_bind"/>
    <property type="match status" value="2"/>
</dbReference>
<dbReference type="PANTHER" id="PTHR21603">
    <property type="entry name" value="ANTIGEN KI-67-LIKE PROTEIN"/>
    <property type="match status" value="1"/>
</dbReference>
<evidence type="ECO:0000313" key="10">
    <source>
        <dbReference type="RefSeq" id="XP_006028771.1"/>
    </source>
</evidence>
<keyword evidence="6" id="KW-0131">Cell cycle</keyword>
<dbReference type="FunCoup" id="A0A1U7SDW7">
    <property type="interactions" value="355"/>
</dbReference>
<keyword evidence="9" id="KW-1185">Reference proteome</keyword>
<evidence type="ECO:0000256" key="6">
    <source>
        <dbReference type="ARBA" id="ARBA00023306"/>
    </source>
</evidence>
<dbReference type="InterPro" id="IPR029334">
    <property type="entry name" value="PP1-bd"/>
</dbReference>
<dbReference type="GO" id="GO:0005694">
    <property type="term" value="C:chromosome"/>
    <property type="evidence" value="ECO:0007669"/>
    <property type="project" value="TreeGrafter"/>
</dbReference>
<feature type="compositionally biased region" description="Low complexity" evidence="7">
    <location>
        <begin position="466"/>
        <end position="477"/>
    </location>
</feature>
<name>A0A1U7SDW7_ALLSI</name>
<accession>A0A1U7SDW7</accession>
<feature type="region of interest" description="Disordered" evidence="7">
    <location>
        <begin position="621"/>
        <end position="671"/>
    </location>
</feature>
<feature type="domain" description="PP1-binding" evidence="8">
    <location>
        <begin position="496"/>
        <end position="556"/>
    </location>
</feature>
<evidence type="ECO:0000256" key="2">
    <source>
        <dbReference type="ARBA" id="ARBA00022499"/>
    </source>
</evidence>
<evidence type="ECO:0000256" key="7">
    <source>
        <dbReference type="SAM" id="MobiDB-lite"/>
    </source>
</evidence>
<dbReference type="GeneID" id="102385211"/>
<dbReference type="RefSeq" id="XP_006028771.1">
    <property type="nucleotide sequence ID" value="XM_006028709.3"/>
</dbReference>
<dbReference type="Proteomes" id="UP000189705">
    <property type="component" value="Unplaced"/>
</dbReference>
<dbReference type="GO" id="GO:0005634">
    <property type="term" value="C:nucleus"/>
    <property type="evidence" value="ECO:0007669"/>
    <property type="project" value="UniProtKB-SubCell"/>
</dbReference>
<evidence type="ECO:0000259" key="8">
    <source>
        <dbReference type="Pfam" id="PF15276"/>
    </source>
</evidence>
<feature type="domain" description="PP1-binding" evidence="8">
    <location>
        <begin position="397"/>
        <end position="449"/>
    </location>
</feature>
<evidence type="ECO:0000313" key="9">
    <source>
        <dbReference type="Proteomes" id="UP000189705"/>
    </source>
</evidence>
<organism evidence="9 10">
    <name type="scientific">Alligator sinensis</name>
    <name type="common">Chinese alligator</name>
    <dbReference type="NCBI Taxonomy" id="38654"/>
    <lineage>
        <taxon>Eukaryota</taxon>
        <taxon>Metazoa</taxon>
        <taxon>Chordata</taxon>
        <taxon>Craniata</taxon>
        <taxon>Vertebrata</taxon>
        <taxon>Euteleostomi</taxon>
        <taxon>Archelosauria</taxon>
        <taxon>Archosauria</taxon>
        <taxon>Crocodylia</taxon>
        <taxon>Alligatoridae</taxon>
        <taxon>Alligatorinae</taxon>
        <taxon>Alligator</taxon>
    </lineage>
</organism>
<evidence type="ECO:0000256" key="5">
    <source>
        <dbReference type="ARBA" id="ARBA00023242"/>
    </source>
</evidence>
<keyword evidence="4" id="KW-0832">Ubl conjugation</keyword>
<dbReference type="GO" id="GO:0007088">
    <property type="term" value="P:regulation of mitotic nuclear division"/>
    <property type="evidence" value="ECO:0007669"/>
    <property type="project" value="TreeGrafter"/>
</dbReference>
<feature type="region of interest" description="Disordered" evidence="7">
    <location>
        <begin position="1114"/>
        <end position="1152"/>
    </location>
</feature>
<dbReference type="AlphaFoldDB" id="A0A1U7SDW7"/>